<evidence type="ECO:0000259" key="5">
    <source>
        <dbReference type="Pfam" id="PF08448"/>
    </source>
</evidence>
<dbReference type="Pfam" id="PF04967">
    <property type="entry name" value="HTH_10"/>
    <property type="match status" value="1"/>
</dbReference>
<feature type="domain" description="HTH bat-type" evidence="4">
    <location>
        <begin position="602"/>
        <end position="653"/>
    </location>
</feature>
<evidence type="ECO:0000313" key="9">
    <source>
        <dbReference type="Proteomes" id="UP001056855"/>
    </source>
</evidence>
<dbReference type="InterPro" id="IPR013656">
    <property type="entry name" value="PAS_4"/>
</dbReference>
<dbReference type="Pfam" id="PF13185">
    <property type="entry name" value="GAF_2"/>
    <property type="match status" value="1"/>
</dbReference>
<dbReference type="Pfam" id="PF08448">
    <property type="entry name" value="PAS_4"/>
    <property type="match status" value="1"/>
</dbReference>
<dbReference type="Gene3D" id="3.30.450.20">
    <property type="entry name" value="PAS domain"/>
    <property type="match status" value="1"/>
</dbReference>
<keyword evidence="1" id="KW-0805">Transcription regulation</keyword>
<feature type="region of interest" description="Disordered" evidence="3">
    <location>
        <begin position="355"/>
        <end position="375"/>
    </location>
</feature>
<feature type="domain" description="GAF" evidence="6">
    <location>
        <begin position="294"/>
        <end position="430"/>
    </location>
</feature>
<reference evidence="8" key="1">
    <citation type="submission" date="2022-06" db="EMBL/GenBank/DDBJ databases">
        <title>Diverse halophilic archaea isolated from saline environments.</title>
        <authorList>
            <person name="Cui H.-L."/>
        </authorList>
    </citation>
    <scope>NUCLEOTIDE SEQUENCE</scope>
    <source>
        <strain evidence="8">WLHS1</strain>
    </source>
</reference>
<dbReference type="AlphaFoldDB" id="A0A9E7N8S7"/>
<dbReference type="InterPro" id="IPR000014">
    <property type="entry name" value="PAS"/>
</dbReference>
<dbReference type="KEGG" id="sawl:NGM29_11190"/>
<dbReference type="Pfam" id="PF15915">
    <property type="entry name" value="BAT"/>
    <property type="match status" value="1"/>
</dbReference>
<dbReference type="Proteomes" id="UP001056855">
    <property type="component" value="Chromosome"/>
</dbReference>
<dbReference type="SUPFAM" id="SSF55781">
    <property type="entry name" value="GAF domain-like"/>
    <property type="match status" value="1"/>
</dbReference>
<dbReference type="InterPro" id="IPR036388">
    <property type="entry name" value="WH-like_DNA-bd_sf"/>
</dbReference>
<evidence type="ECO:0000259" key="4">
    <source>
        <dbReference type="Pfam" id="PF04967"/>
    </source>
</evidence>
<dbReference type="Gene3D" id="3.30.450.40">
    <property type="match status" value="1"/>
</dbReference>
<protein>
    <submittedName>
        <fullName evidence="8">Helix-turn-helix domain-containing protein</fullName>
    </submittedName>
</protein>
<dbReference type="SUPFAM" id="SSF55785">
    <property type="entry name" value="PYP-like sensor domain (PAS domain)"/>
    <property type="match status" value="1"/>
</dbReference>
<evidence type="ECO:0000256" key="1">
    <source>
        <dbReference type="ARBA" id="ARBA00023015"/>
    </source>
</evidence>
<dbReference type="InterPro" id="IPR013324">
    <property type="entry name" value="RNA_pol_sigma_r3/r4-like"/>
</dbReference>
<dbReference type="InterPro" id="IPR029016">
    <property type="entry name" value="GAF-like_dom_sf"/>
</dbReference>
<dbReference type="RefSeq" id="WP_254156251.1">
    <property type="nucleotide sequence ID" value="NZ_CP100355.1"/>
</dbReference>
<proteinExistence type="predicted"/>
<dbReference type="InterPro" id="IPR007050">
    <property type="entry name" value="HTH_bacterioopsin"/>
</dbReference>
<keyword evidence="9" id="KW-1185">Reference proteome</keyword>
<evidence type="ECO:0000259" key="6">
    <source>
        <dbReference type="Pfam" id="PF13185"/>
    </source>
</evidence>
<feature type="domain" description="PAS fold-4" evidence="5">
    <location>
        <begin position="145"/>
        <end position="253"/>
    </location>
</feature>
<feature type="compositionally biased region" description="Polar residues" evidence="3">
    <location>
        <begin position="356"/>
        <end position="371"/>
    </location>
</feature>
<gene>
    <name evidence="8" type="ORF">NGM29_11190</name>
</gene>
<evidence type="ECO:0000313" key="8">
    <source>
        <dbReference type="EMBL" id="UTF52355.1"/>
    </source>
</evidence>
<organism evidence="8 9">
    <name type="scientific">Natronosalvus rutilus</name>
    <dbReference type="NCBI Taxonomy" id="2953753"/>
    <lineage>
        <taxon>Archaea</taxon>
        <taxon>Methanobacteriati</taxon>
        <taxon>Methanobacteriota</taxon>
        <taxon>Stenosarchaea group</taxon>
        <taxon>Halobacteria</taxon>
        <taxon>Halobacteriales</taxon>
        <taxon>Natrialbaceae</taxon>
        <taxon>Natronosalvus</taxon>
    </lineage>
</organism>
<name>A0A9E7N8S7_9EURY</name>
<dbReference type="InterPro" id="IPR031803">
    <property type="entry name" value="BAT_GAF/HTH-assoc"/>
</dbReference>
<evidence type="ECO:0000259" key="7">
    <source>
        <dbReference type="Pfam" id="PF15915"/>
    </source>
</evidence>
<evidence type="ECO:0000256" key="3">
    <source>
        <dbReference type="SAM" id="MobiDB-lite"/>
    </source>
</evidence>
<dbReference type="SUPFAM" id="SSF88659">
    <property type="entry name" value="Sigma3 and sigma4 domains of RNA polymerase sigma factors"/>
    <property type="match status" value="1"/>
</dbReference>
<feature type="domain" description="Bacterioopsin transcriptional activator GAF and HTH associated" evidence="7">
    <location>
        <begin position="442"/>
        <end position="595"/>
    </location>
</feature>
<keyword evidence="2" id="KW-0804">Transcription</keyword>
<dbReference type="EMBL" id="CP100355">
    <property type="protein sequence ID" value="UTF52355.1"/>
    <property type="molecule type" value="Genomic_DNA"/>
</dbReference>
<dbReference type="PANTHER" id="PTHR34236">
    <property type="entry name" value="DIMETHYL SULFOXIDE REDUCTASE TRANSCRIPTIONAL ACTIVATOR"/>
    <property type="match status" value="1"/>
</dbReference>
<dbReference type="InterPro" id="IPR003018">
    <property type="entry name" value="GAF"/>
</dbReference>
<dbReference type="Gene3D" id="1.10.10.10">
    <property type="entry name" value="Winged helix-like DNA-binding domain superfamily/Winged helix DNA-binding domain"/>
    <property type="match status" value="1"/>
</dbReference>
<accession>A0A9E7N8S7</accession>
<dbReference type="GeneID" id="73290618"/>
<dbReference type="InterPro" id="IPR035965">
    <property type="entry name" value="PAS-like_dom_sf"/>
</dbReference>
<sequence length="663" mass="73364">MSINSDSHAVLIASSTDDEALVDEVADDIDRPVRTVTSSEACRRLLEDGTEQFPVVVVCARDESWVRSMLETLTDGFDRRRTIVVSPKGSDRIATAAIRGGADDYVPASSLGAIDDRVETHWERALEDTGSPRPVTTAAELLATTLPDEVFVIGADGTYLDANVRPDAADLYTIASTEFVGQTLWNAFPDPQANRLHEAVTAALENDAIEHVEYETNTTEGVRLYEARVAPIDLRSADQRAVIWLARDVTERANREEALRQRRDQLELLNRINAVVRRIIETLVEAPTQSAVEDAVCEQLVASDLYCGAWISRPSGNDDVVYQTGCGDVESYLERIQEIDLDADPDRPIVRAMRESSIQSSNNLSERSSLPNPLKEAAREHGIESALAVPLAHGDSVYGVLTVLARRADAFGEREEDAFRLLGETIGFAINAIKNRRLLFADSVTVLEFRIGGGDSFSFDLSEQYDCTCTLEWSGATAAGRTYQYVTVEGLDGTTVHDEATAHPTVEECRLIHDGDDQATIEIRLSESAVRTLTGYGATVRDVIVEDGVGHLTAEVSRETDTREMVEAMKRIYTQTELVSKREADRPVMTARDRRNRIADRLTDRQLTALRLGYYGGYFDWPRGSTGEEIAESMGIAAPTMHQHLRRGLQEILRDFFDEDGTD</sequence>
<dbReference type="PANTHER" id="PTHR34236:SF1">
    <property type="entry name" value="DIMETHYL SULFOXIDE REDUCTASE TRANSCRIPTIONAL ACTIVATOR"/>
    <property type="match status" value="1"/>
</dbReference>
<evidence type="ECO:0000256" key="2">
    <source>
        <dbReference type="ARBA" id="ARBA00023163"/>
    </source>
</evidence>
<dbReference type="NCBIfam" id="TIGR00229">
    <property type="entry name" value="sensory_box"/>
    <property type="match status" value="1"/>
</dbReference>